<dbReference type="EMBL" id="JAAGNC010000172">
    <property type="protein sequence ID" value="NEC60460.1"/>
    <property type="molecule type" value="Genomic_DNA"/>
</dbReference>
<accession>A0ABX0C665</accession>
<gene>
    <name evidence="2" type="ORF">G3I59_33975</name>
</gene>
<keyword evidence="3" id="KW-1185">Reference proteome</keyword>
<evidence type="ECO:0008006" key="4">
    <source>
        <dbReference type="Google" id="ProtNLM"/>
    </source>
</evidence>
<sequence>MARHSTTPSKASPRSPGTPRKRRWPRSSSTSPRPLTELTTLQLEKDPAERFDAEARELAAEATSPRRETRIGTVRQPVDPEPGPPPRQRIIARTVATAVVVTMIALSGATHADTRADAALRR</sequence>
<feature type="compositionally biased region" description="Low complexity" evidence="1">
    <location>
        <begin position="26"/>
        <end position="41"/>
    </location>
</feature>
<feature type="region of interest" description="Disordered" evidence="1">
    <location>
        <begin position="1"/>
        <end position="88"/>
    </location>
</feature>
<protein>
    <recommendedName>
        <fullName evidence="4">DUF3040 domain-containing protein</fullName>
    </recommendedName>
</protein>
<dbReference type="RefSeq" id="WP_067588840.1">
    <property type="nucleotide sequence ID" value="NZ_JAAGNC010000172.1"/>
</dbReference>
<proteinExistence type="predicted"/>
<evidence type="ECO:0000313" key="3">
    <source>
        <dbReference type="Proteomes" id="UP000470404"/>
    </source>
</evidence>
<name>A0ABX0C665_9PSEU</name>
<evidence type="ECO:0000256" key="1">
    <source>
        <dbReference type="SAM" id="MobiDB-lite"/>
    </source>
</evidence>
<dbReference type="Proteomes" id="UP000470404">
    <property type="component" value="Unassembled WGS sequence"/>
</dbReference>
<comment type="caution">
    <text evidence="2">The sequence shown here is derived from an EMBL/GenBank/DDBJ whole genome shotgun (WGS) entry which is preliminary data.</text>
</comment>
<evidence type="ECO:0000313" key="2">
    <source>
        <dbReference type="EMBL" id="NEC60460.1"/>
    </source>
</evidence>
<feature type="compositionally biased region" description="Basic and acidic residues" evidence="1">
    <location>
        <begin position="43"/>
        <end position="70"/>
    </location>
</feature>
<reference evidence="2 3" key="1">
    <citation type="submission" date="2020-01" db="EMBL/GenBank/DDBJ databases">
        <title>Insect and environment-associated Actinomycetes.</title>
        <authorList>
            <person name="Currrie C."/>
            <person name="Chevrette M."/>
            <person name="Carlson C."/>
            <person name="Stubbendieck R."/>
            <person name="Wendt-Pienkowski E."/>
        </authorList>
    </citation>
    <scope>NUCLEOTIDE SEQUENCE [LARGE SCALE GENOMIC DNA]</scope>
    <source>
        <strain evidence="2 3">SID8386</strain>
    </source>
</reference>
<organism evidence="2 3">
    <name type="scientific">Amycolatopsis rubida</name>
    <dbReference type="NCBI Taxonomy" id="112413"/>
    <lineage>
        <taxon>Bacteria</taxon>
        <taxon>Bacillati</taxon>
        <taxon>Actinomycetota</taxon>
        <taxon>Actinomycetes</taxon>
        <taxon>Pseudonocardiales</taxon>
        <taxon>Pseudonocardiaceae</taxon>
        <taxon>Amycolatopsis</taxon>
    </lineage>
</organism>
<feature type="compositionally biased region" description="Polar residues" evidence="1">
    <location>
        <begin position="1"/>
        <end position="12"/>
    </location>
</feature>